<protein>
    <submittedName>
        <fullName evidence="2">3-phosphoglycerate kinase</fullName>
    </submittedName>
</protein>
<dbReference type="GO" id="GO:0030001">
    <property type="term" value="P:metal ion transport"/>
    <property type="evidence" value="ECO:0007669"/>
    <property type="project" value="InterPro"/>
</dbReference>
<evidence type="ECO:0000313" key="3">
    <source>
        <dbReference type="Proteomes" id="UP000321298"/>
    </source>
</evidence>
<keyword evidence="1" id="KW-0812">Transmembrane</keyword>
<keyword evidence="2" id="KW-0418">Kinase</keyword>
<reference evidence="2 3" key="1">
    <citation type="submission" date="2019-06" db="EMBL/GenBank/DDBJ databases">
        <title>Genome analyses of bacteria isolated from kimchi.</title>
        <authorList>
            <person name="Lee S."/>
            <person name="Ahn S."/>
            <person name="Roh S."/>
        </authorList>
    </citation>
    <scope>NUCLEOTIDE SEQUENCE [LARGE SCALE GENOMIC DNA]</scope>
    <source>
        <strain evidence="2 3">CBA3625</strain>
    </source>
</reference>
<organism evidence="2 3">
    <name type="scientific">Leuconostoc lactis</name>
    <dbReference type="NCBI Taxonomy" id="1246"/>
    <lineage>
        <taxon>Bacteria</taxon>
        <taxon>Bacillati</taxon>
        <taxon>Bacillota</taxon>
        <taxon>Bacilli</taxon>
        <taxon>Lactobacillales</taxon>
        <taxon>Lactobacillaceae</taxon>
        <taxon>Leuconostoc</taxon>
    </lineage>
</organism>
<keyword evidence="1" id="KW-1133">Transmembrane helix</keyword>
<feature type="transmembrane region" description="Helical" evidence="1">
    <location>
        <begin position="6"/>
        <end position="24"/>
    </location>
</feature>
<gene>
    <name evidence="2" type="ORF">FGL83_05165</name>
</gene>
<dbReference type="EMBL" id="CP042387">
    <property type="protein sequence ID" value="QEA44088.1"/>
    <property type="molecule type" value="Genomic_DNA"/>
</dbReference>
<dbReference type="AlphaFoldDB" id="A0AAP9ECH7"/>
<keyword evidence="3" id="KW-1185">Reference proteome</keyword>
<dbReference type="KEGG" id="llf:BCR17_05775"/>
<accession>A0AAP9ECH7</accession>
<sequence>MNKQAFYAILTLLLIPLGICLIILKMTVPSSGPKHSPVQIVTDRIAYQQLAKAIVAEDGRVTVLDGKLTTSQQQKQFKGAEVVLTDNHASPLLTQRQKLHLRSKILVASDSFQGPDANNYWLSPQVILQTISRLSDLLSDLDPQNRDFYIRQSQQLLAQTQPLADGIARLQAEKNVQYLATNHAQQVFMTQLGYQPVQQDLASATTADFDTLAKKMQDHTIRFVLTASQDQSEQDQRVMQLATQYQVPIITFNQVLPAGEKVWDWQLNFVNQLQAALKPVEGGK</sequence>
<dbReference type="SUPFAM" id="SSF53807">
    <property type="entry name" value="Helical backbone' metal receptor"/>
    <property type="match status" value="1"/>
</dbReference>
<dbReference type="GO" id="GO:0046872">
    <property type="term" value="F:metal ion binding"/>
    <property type="evidence" value="ECO:0007669"/>
    <property type="project" value="InterPro"/>
</dbReference>
<dbReference type="GeneID" id="66531578"/>
<evidence type="ECO:0000313" key="2">
    <source>
        <dbReference type="EMBL" id="QEA44088.1"/>
    </source>
</evidence>
<dbReference type="Gene3D" id="3.40.50.1980">
    <property type="entry name" value="Nitrogenase molybdenum iron protein domain"/>
    <property type="match status" value="1"/>
</dbReference>
<dbReference type="Proteomes" id="UP000321298">
    <property type="component" value="Chromosome"/>
</dbReference>
<proteinExistence type="predicted"/>
<dbReference type="InterPro" id="IPR006127">
    <property type="entry name" value="ZnuA-like"/>
</dbReference>
<keyword evidence="1" id="KW-0472">Membrane</keyword>
<dbReference type="Pfam" id="PF01297">
    <property type="entry name" value="ZnuA"/>
    <property type="match status" value="1"/>
</dbReference>
<dbReference type="GO" id="GO:0016301">
    <property type="term" value="F:kinase activity"/>
    <property type="evidence" value="ECO:0007669"/>
    <property type="project" value="UniProtKB-KW"/>
</dbReference>
<keyword evidence="2" id="KW-0808">Transferase</keyword>
<name>A0AAP9ECH7_LEULA</name>
<evidence type="ECO:0000256" key="1">
    <source>
        <dbReference type="SAM" id="Phobius"/>
    </source>
</evidence>
<dbReference type="RefSeq" id="WP_029509600.1">
    <property type="nucleotide sequence ID" value="NZ_CP016598.1"/>
</dbReference>